<organism evidence="1 2">
    <name type="scientific">Trichothecium roseum</name>
    <dbReference type="NCBI Taxonomy" id="47278"/>
    <lineage>
        <taxon>Eukaryota</taxon>
        <taxon>Fungi</taxon>
        <taxon>Dikarya</taxon>
        <taxon>Ascomycota</taxon>
        <taxon>Pezizomycotina</taxon>
        <taxon>Sordariomycetes</taxon>
        <taxon>Hypocreomycetidae</taxon>
        <taxon>Hypocreales</taxon>
        <taxon>Hypocreales incertae sedis</taxon>
        <taxon>Trichothecium</taxon>
    </lineage>
</organism>
<dbReference type="EMBL" id="CM047946">
    <property type="protein sequence ID" value="KAI9897422.1"/>
    <property type="molecule type" value="Genomic_DNA"/>
</dbReference>
<accession>A0ACC0UW16</accession>
<sequence length="181" mass="18936">MSASNNPDAMYNQGEFSSRVPPSEPLTTKGHAPGVKVGNDKYPEFNLETHPAGTAPQENTFQPQPTEEIPGQAQNKDVTVGTSASETLVGSTSADVHQGLGQPASGMTSQELHGGKNKKERSGLTGVAANLDDPQHQKLADRDHSTGHRGVSNNPSEHPSAQDVEPATADEVAAERPGGLK</sequence>
<evidence type="ECO:0000313" key="1">
    <source>
        <dbReference type="EMBL" id="KAI9897422.1"/>
    </source>
</evidence>
<reference evidence="1" key="1">
    <citation type="submission" date="2022-10" db="EMBL/GenBank/DDBJ databases">
        <title>Complete Genome of Trichothecium roseum strain YXFP-22015, a Plant Pathogen Isolated from Citrus.</title>
        <authorList>
            <person name="Wang Y."/>
            <person name="Zhu L."/>
        </authorList>
    </citation>
    <scope>NUCLEOTIDE SEQUENCE</scope>
    <source>
        <strain evidence="1">YXFP-22015</strain>
    </source>
</reference>
<evidence type="ECO:0000313" key="2">
    <source>
        <dbReference type="Proteomes" id="UP001163324"/>
    </source>
</evidence>
<gene>
    <name evidence="1" type="ORF">N3K66_007278</name>
</gene>
<dbReference type="Proteomes" id="UP001163324">
    <property type="component" value="Chromosome 7"/>
</dbReference>
<comment type="caution">
    <text evidence="1">The sequence shown here is derived from an EMBL/GenBank/DDBJ whole genome shotgun (WGS) entry which is preliminary data.</text>
</comment>
<protein>
    <submittedName>
        <fullName evidence="1">Uncharacterized protein</fullName>
    </submittedName>
</protein>
<proteinExistence type="predicted"/>
<keyword evidence="2" id="KW-1185">Reference proteome</keyword>
<name>A0ACC0UW16_9HYPO</name>